<reference evidence="2" key="1">
    <citation type="submission" date="2016-10" db="EMBL/GenBank/DDBJ databases">
        <authorList>
            <person name="Varghese N."/>
            <person name="Submissions S."/>
        </authorList>
    </citation>
    <scope>NUCLEOTIDE SEQUENCE [LARGE SCALE GENOMIC DNA]</scope>
    <source>
        <strain evidence="2">CGMCC 1.8711</strain>
    </source>
</reference>
<dbReference type="OrthoDB" id="255611at2157"/>
<dbReference type="RefSeq" id="WP_089882917.1">
    <property type="nucleotide sequence ID" value="NZ_FOYS01000006.1"/>
</dbReference>
<organism evidence="1 2">
    <name type="scientific">Halogeometricum limi</name>
    <dbReference type="NCBI Taxonomy" id="555875"/>
    <lineage>
        <taxon>Archaea</taxon>
        <taxon>Methanobacteriati</taxon>
        <taxon>Methanobacteriota</taxon>
        <taxon>Stenosarchaea group</taxon>
        <taxon>Halobacteria</taxon>
        <taxon>Halobacteriales</taxon>
        <taxon>Haloferacaceae</taxon>
        <taxon>Halogeometricum</taxon>
    </lineage>
</organism>
<name>A0A1I6IJ10_9EURY</name>
<dbReference type="SUPFAM" id="SSF48576">
    <property type="entry name" value="Terpenoid synthases"/>
    <property type="match status" value="1"/>
</dbReference>
<proteinExistence type="predicted"/>
<dbReference type="AlphaFoldDB" id="A0A1I6IJ10"/>
<sequence length="325" mass="37313">MSGRAAYQHSDGVLGGNHAECIEEVQATELPPAIVELSNEYDRRVGDRDVFLWKWIHTLFDAFTLPCVPSEAWEEVKEAKTVFTMFITVLDDVADRSGDGATFEQARRIPYSPESVDSEAPGVDTEVVEFAAKLWDDVNERLTDAPCYEEHLDVFRFDIRQALNAMEYARVVNDNKDIANMAESRHHGPFNMVMFPYAGMDLMWTPDFDRNELGELRNLLLDLQKMARIGNWVTTWERELFENDYTAGVVVEALDENIITTDDDPENAIAAINEHEVVDQFEEEWERRYREVSARDYGIDSFDADTLVRGMRTVMEFHLGSYGQK</sequence>
<evidence type="ECO:0000313" key="2">
    <source>
        <dbReference type="Proteomes" id="UP000243250"/>
    </source>
</evidence>
<keyword evidence="2" id="KW-1185">Reference proteome</keyword>
<evidence type="ECO:0000313" key="1">
    <source>
        <dbReference type="EMBL" id="SFR66706.1"/>
    </source>
</evidence>
<protein>
    <submittedName>
        <fullName evidence="1">Uncharacterized protein</fullName>
    </submittedName>
</protein>
<dbReference type="Proteomes" id="UP000243250">
    <property type="component" value="Unassembled WGS sequence"/>
</dbReference>
<gene>
    <name evidence="1" type="ORF">SAMN04488124_3275</name>
</gene>
<dbReference type="InterPro" id="IPR008949">
    <property type="entry name" value="Isoprenoid_synthase_dom_sf"/>
</dbReference>
<dbReference type="EMBL" id="FOYS01000006">
    <property type="protein sequence ID" value="SFR66706.1"/>
    <property type="molecule type" value="Genomic_DNA"/>
</dbReference>
<accession>A0A1I6IJ10</accession>